<gene>
    <name evidence="2" type="ORF">H4N64_04060</name>
</gene>
<keyword evidence="3" id="KW-1185">Reference proteome</keyword>
<protein>
    <submittedName>
        <fullName evidence="2">Uncharacterized protein</fullName>
    </submittedName>
</protein>
<accession>A0A7X1M7C1</accession>
<organism evidence="2 3">
    <name type="scientific">Streptomyces cupreus</name>
    <dbReference type="NCBI Taxonomy" id="2759956"/>
    <lineage>
        <taxon>Bacteria</taxon>
        <taxon>Bacillati</taxon>
        <taxon>Actinomycetota</taxon>
        <taxon>Actinomycetes</taxon>
        <taxon>Kitasatosporales</taxon>
        <taxon>Streptomycetaceae</taxon>
        <taxon>Streptomyces</taxon>
    </lineage>
</organism>
<proteinExistence type="predicted"/>
<feature type="region of interest" description="Disordered" evidence="1">
    <location>
        <begin position="37"/>
        <end position="59"/>
    </location>
</feature>
<dbReference type="EMBL" id="JACMSF010000003">
    <property type="protein sequence ID" value="MBC2900787.1"/>
    <property type="molecule type" value="Genomic_DNA"/>
</dbReference>
<sequence>MDRIACGTHDRQITAPCSAAEKATKNHLDRIFAKSHSVNRAEASAKCPGRRRGSRQGLR</sequence>
<name>A0A7X1M7C1_9ACTN</name>
<comment type="caution">
    <text evidence="2">The sequence shown here is derived from an EMBL/GenBank/DDBJ whole genome shotgun (WGS) entry which is preliminary data.</text>
</comment>
<feature type="compositionally biased region" description="Basic residues" evidence="1">
    <location>
        <begin position="48"/>
        <end position="59"/>
    </location>
</feature>
<dbReference type="RefSeq" id="WP_186280696.1">
    <property type="nucleotide sequence ID" value="NZ_JACMSF010000003.1"/>
</dbReference>
<evidence type="ECO:0000313" key="2">
    <source>
        <dbReference type="EMBL" id="MBC2900787.1"/>
    </source>
</evidence>
<evidence type="ECO:0000313" key="3">
    <source>
        <dbReference type="Proteomes" id="UP000584670"/>
    </source>
</evidence>
<dbReference type="Proteomes" id="UP000584670">
    <property type="component" value="Unassembled WGS sequence"/>
</dbReference>
<dbReference type="AlphaFoldDB" id="A0A7X1M7C1"/>
<evidence type="ECO:0000256" key="1">
    <source>
        <dbReference type="SAM" id="MobiDB-lite"/>
    </source>
</evidence>
<reference evidence="2 3" key="1">
    <citation type="submission" date="2020-08" db="EMBL/GenBank/DDBJ databases">
        <title>Streptomyces sp. PSKA01 genome sequencing and assembly.</title>
        <authorList>
            <person name="Mandal S."/>
            <person name="Maiti P.K."/>
            <person name="Das P."/>
        </authorList>
    </citation>
    <scope>NUCLEOTIDE SEQUENCE [LARGE SCALE GENOMIC DNA]</scope>
    <source>
        <strain evidence="2 3">PSKA01</strain>
    </source>
</reference>